<feature type="compositionally biased region" description="Gly residues" evidence="1">
    <location>
        <begin position="68"/>
        <end position="96"/>
    </location>
</feature>
<gene>
    <name evidence="3" type="primary">LOC106802499</name>
</gene>
<feature type="region of interest" description="Disordered" evidence="1">
    <location>
        <begin position="37"/>
        <end position="117"/>
    </location>
</feature>
<proteinExistence type="predicted"/>
<sequence>MDFLHPFSLWGWAGGLGCSPTLRLSFLSLPAPFPYSPPPPPPSPRLPNPAAVAAAGQNKHGGRDRGAAAGGAHPGLSEAGGGQGQPPSQGLGGRGAFWGHPGHWDEGLHQQGPQSDQSPGLCCFPAACRGPTDSLRPLLPLPGQVPPTPDPPSHPPERDPQSVTSPPSVLMNLGRGFRAQASTLFWDRLKEPRPSFCSWCKSCGCWAWITWWPRGREKPRGRLTSYQTQL</sequence>
<name>A0ABM1D2Q4_CERSS</name>
<evidence type="ECO:0000313" key="2">
    <source>
        <dbReference type="Proteomes" id="UP000694910"/>
    </source>
</evidence>
<feature type="compositionally biased region" description="Pro residues" evidence="1">
    <location>
        <begin position="139"/>
        <end position="154"/>
    </location>
</feature>
<evidence type="ECO:0000256" key="1">
    <source>
        <dbReference type="SAM" id="MobiDB-lite"/>
    </source>
</evidence>
<dbReference type="Proteomes" id="UP000694910">
    <property type="component" value="Unplaced"/>
</dbReference>
<accession>A0ABM1D2Q4</accession>
<feature type="region of interest" description="Disordered" evidence="1">
    <location>
        <begin position="134"/>
        <end position="167"/>
    </location>
</feature>
<evidence type="ECO:0000313" key="3">
    <source>
        <dbReference type="RefSeq" id="XP_014646085.1"/>
    </source>
</evidence>
<keyword evidence="2" id="KW-1185">Reference proteome</keyword>
<protein>
    <submittedName>
        <fullName evidence="3">Circumsporozoite protein-like</fullName>
    </submittedName>
</protein>
<dbReference type="RefSeq" id="XP_014646085.1">
    <property type="nucleotide sequence ID" value="XM_014790599.1"/>
</dbReference>
<reference evidence="3" key="1">
    <citation type="submission" date="2025-08" db="UniProtKB">
        <authorList>
            <consortium name="RefSeq"/>
        </authorList>
    </citation>
    <scope>IDENTIFICATION</scope>
</reference>
<dbReference type="GeneID" id="106802499"/>
<organism evidence="2 3">
    <name type="scientific">Ceratotherium simum simum</name>
    <name type="common">Southern white rhinoceros</name>
    <dbReference type="NCBI Taxonomy" id="73337"/>
    <lineage>
        <taxon>Eukaryota</taxon>
        <taxon>Metazoa</taxon>
        <taxon>Chordata</taxon>
        <taxon>Craniata</taxon>
        <taxon>Vertebrata</taxon>
        <taxon>Euteleostomi</taxon>
        <taxon>Mammalia</taxon>
        <taxon>Eutheria</taxon>
        <taxon>Laurasiatheria</taxon>
        <taxon>Perissodactyla</taxon>
        <taxon>Rhinocerotidae</taxon>
        <taxon>Ceratotherium</taxon>
    </lineage>
</organism>
<feature type="compositionally biased region" description="Pro residues" evidence="1">
    <location>
        <begin position="37"/>
        <end position="47"/>
    </location>
</feature>